<evidence type="ECO:0000256" key="2">
    <source>
        <dbReference type="ARBA" id="ARBA00022491"/>
    </source>
</evidence>
<keyword evidence="6" id="KW-0804">Transcription</keyword>
<dbReference type="Pfam" id="PF01475">
    <property type="entry name" value="FUR"/>
    <property type="match status" value="1"/>
</dbReference>
<organism evidence="7 8">
    <name type="scientific">Desulfosporosinus nitroreducens</name>
    <dbReference type="NCBI Taxonomy" id="2018668"/>
    <lineage>
        <taxon>Bacteria</taxon>
        <taxon>Bacillati</taxon>
        <taxon>Bacillota</taxon>
        <taxon>Clostridia</taxon>
        <taxon>Eubacteriales</taxon>
        <taxon>Desulfitobacteriaceae</taxon>
        <taxon>Desulfosporosinus</taxon>
    </lineage>
</organism>
<dbReference type="InterPro" id="IPR036390">
    <property type="entry name" value="WH_DNA-bd_sf"/>
</dbReference>
<dbReference type="Gene3D" id="3.30.1490.190">
    <property type="match status" value="1"/>
</dbReference>
<keyword evidence="8" id="KW-1185">Reference proteome</keyword>
<dbReference type="SUPFAM" id="SSF46785">
    <property type="entry name" value="Winged helix' DNA-binding domain"/>
    <property type="match status" value="1"/>
</dbReference>
<protein>
    <submittedName>
        <fullName evidence="7">Transcriptional repressor</fullName>
    </submittedName>
</protein>
<dbReference type="InterPro" id="IPR002481">
    <property type="entry name" value="FUR"/>
</dbReference>
<dbReference type="Proteomes" id="UP001176021">
    <property type="component" value="Unassembled WGS sequence"/>
</dbReference>
<accession>A0ABT8QTI3</accession>
<dbReference type="EMBL" id="JAMJEV010000016">
    <property type="protein sequence ID" value="MDO0824661.1"/>
    <property type="molecule type" value="Genomic_DNA"/>
</dbReference>
<dbReference type="PANTHER" id="PTHR33202:SF8">
    <property type="entry name" value="PEROXIDE-RESPONSIVE REPRESSOR PERR"/>
    <property type="match status" value="1"/>
</dbReference>
<name>A0ABT8QTI3_9FIRM</name>
<evidence type="ECO:0000256" key="3">
    <source>
        <dbReference type="ARBA" id="ARBA00022833"/>
    </source>
</evidence>
<proteinExistence type="inferred from homology"/>
<dbReference type="InterPro" id="IPR036388">
    <property type="entry name" value="WH-like_DNA-bd_sf"/>
</dbReference>
<evidence type="ECO:0000313" key="7">
    <source>
        <dbReference type="EMBL" id="MDO0824661.1"/>
    </source>
</evidence>
<evidence type="ECO:0000313" key="8">
    <source>
        <dbReference type="Proteomes" id="UP001176021"/>
    </source>
</evidence>
<gene>
    <name evidence="7" type="ORF">M8H41_17645</name>
</gene>
<comment type="caution">
    <text evidence="7">The sequence shown here is derived from an EMBL/GenBank/DDBJ whole genome shotgun (WGS) entry which is preliminary data.</text>
</comment>
<evidence type="ECO:0000256" key="1">
    <source>
        <dbReference type="ARBA" id="ARBA00007957"/>
    </source>
</evidence>
<dbReference type="CDD" id="cd07153">
    <property type="entry name" value="Fur_like"/>
    <property type="match status" value="1"/>
</dbReference>
<evidence type="ECO:0000256" key="4">
    <source>
        <dbReference type="ARBA" id="ARBA00023015"/>
    </source>
</evidence>
<evidence type="ECO:0000256" key="6">
    <source>
        <dbReference type="ARBA" id="ARBA00023163"/>
    </source>
</evidence>
<keyword evidence="2" id="KW-0678">Repressor</keyword>
<dbReference type="Gene3D" id="1.10.10.10">
    <property type="entry name" value="Winged helix-like DNA-binding domain superfamily/Winged helix DNA-binding domain"/>
    <property type="match status" value="1"/>
</dbReference>
<dbReference type="PANTHER" id="PTHR33202">
    <property type="entry name" value="ZINC UPTAKE REGULATION PROTEIN"/>
    <property type="match status" value="1"/>
</dbReference>
<keyword evidence="4" id="KW-0805">Transcription regulation</keyword>
<reference evidence="7" key="1">
    <citation type="submission" date="2022-05" db="EMBL/GenBank/DDBJ databases">
        <title>Expanded diversity of anoxic marine methylotrophy in a Black Sea sulfate reducing microorganism.</title>
        <authorList>
            <person name="Fischer P.Q."/>
            <person name="Stams A.J.M."/>
            <person name="Villanueva L."/>
            <person name="Sousa D.Z."/>
        </authorList>
    </citation>
    <scope>NUCLEOTIDE SEQUENCE</scope>
    <source>
        <strain evidence="7">P130</strain>
    </source>
</reference>
<dbReference type="InterPro" id="IPR043135">
    <property type="entry name" value="Fur_C"/>
</dbReference>
<evidence type="ECO:0000256" key="5">
    <source>
        <dbReference type="ARBA" id="ARBA00023125"/>
    </source>
</evidence>
<comment type="similarity">
    <text evidence="1">Belongs to the Fur family.</text>
</comment>
<keyword evidence="5" id="KW-0238">DNA-binding</keyword>
<keyword evidence="3" id="KW-0862">Zinc</keyword>
<sequence>MILLDENSKYKELLNREGIKSTRHRNAILELLEESEFPQTAEQLFITLREKTASIDLSTVYRTLDTFASKNLVIKSNRVDDGKALYELNHNEHKHHILCVGCHKLISIEDCPIGDLKQTLKSRIDFDITGHKLEIYGYCHDCKKYKLPPADHDNL</sequence>